<name>A0A3G9JTL5_9FIRM</name>
<dbReference type="AlphaFoldDB" id="A0A3G9JTL5"/>
<dbReference type="InParanoid" id="A0A3G9JTL5"/>
<accession>A0A3G9JTL5</accession>
<feature type="transmembrane region" description="Helical" evidence="1">
    <location>
        <begin position="34"/>
        <end position="54"/>
    </location>
</feature>
<dbReference type="Proteomes" id="UP000268059">
    <property type="component" value="Chromosome"/>
</dbReference>
<keyword evidence="1" id="KW-0472">Membrane</keyword>
<feature type="transmembrane region" description="Helical" evidence="1">
    <location>
        <begin position="74"/>
        <end position="94"/>
    </location>
</feature>
<evidence type="ECO:0000313" key="3">
    <source>
        <dbReference type="Proteomes" id="UP000268059"/>
    </source>
</evidence>
<dbReference type="EMBL" id="AP019309">
    <property type="protein sequence ID" value="BBH26244.1"/>
    <property type="molecule type" value="Genomic_DNA"/>
</dbReference>
<keyword evidence="1" id="KW-0812">Transmembrane</keyword>
<protein>
    <submittedName>
        <fullName evidence="2">Uncharacterized protein</fullName>
    </submittedName>
</protein>
<dbReference type="Gene3D" id="3.40.190.10">
    <property type="entry name" value="Periplasmic binding protein-like II"/>
    <property type="match status" value="1"/>
</dbReference>
<evidence type="ECO:0000256" key="1">
    <source>
        <dbReference type="SAM" id="Phobius"/>
    </source>
</evidence>
<dbReference type="RefSeq" id="WP_125119135.1">
    <property type="nucleotide sequence ID" value="NZ_AP019309.1"/>
</dbReference>
<proteinExistence type="predicted"/>
<evidence type="ECO:0000313" key="2">
    <source>
        <dbReference type="EMBL" id="BBH26244.1"/>
    </source>
</evidence>
<organism evidence="2 3">
    <name type="scientific">Intestinibaculum porci</name>
    <dbReference type="NCBI Taxonomy" id="2487118"/>
    <lineage>
        <taxon>Bacteria</taxon>
        <taxon>Bacillati</taxon>
        <taxon>Bacillota</taxon>
        <taxon>Erysipelotrichia</taxon>
        <taxon>Erysipelotrichales</taxon>
        <taxon>Erysipelotrichaceae</taxon>
        <taxon>Intestinibaculum</taxon>
    </lineage>
</organism>
<keyword evidence="1" id="KW-1133">Transmembrane helix</keyword>
<feature type="transmembrane region" description="Helical" evidence="1">
    <location>
        <begin position="12"/>
        <end position="28"/>
    </location>
</feature>
<keyword evidence="3" id="KW-1185">Reference proteome</keyword>
<sequence length="244" mass="27674">MKKIIPIMLRRRVLYIVEALLSIIYIITKISTHSFSILTALLVGIGFSLLNSILYRMQKRKIVKRHGRKVKKVIGLNIVGKLTQFNICLALVFIDASLMKQTTLGRMITGRGIVENTYSVIVLDQNPAKYIDDTKNYTFGYMRGYDELDVRNLADVVSRIAVRNDGSVEPTIFETEKETYYALKDGEIKAMIINENDRDHYEAMDHAFDTKTRVIKSYKIKTTSEAANKLSGTDSSYGRISVGS</sequence>
<dbReference type="KEGG" id="ebm:SG0102_11780"/>
<gene>
    <name evidence="2" type="ORF">SG0102_11780</name>
</gene>
<reference evidence="2 3" key="1">
    <citation type="submission" date="2018-11" db="EMBL/GenBank/DDBJ databases">
        <title>Novel Erysipelotrichaceae bacterium isolated from small intestine of a swine.</title>
        <authorList>
            <person name="Kim J.S."/>
            <person name="Choe H."/>
            <person name="Lee Y.R."/>
            <person name="Kim K.M."/>
            <person name="Park D.S."/>
        </authorList>
    </citation>
    <scope>NUCLEOTIDE SEQUENCE [LARGE SCALE GENOMIC DNA]</scope>
    <source>
        <strain evidence="2 3">SG0102</strain>
    </source>
</reference>